<dbReference type="AlphaFoldDB" id="A0A9Q1QBI2"/>
<dbReference type="OrthoDB" id="1939300at2759"/>
<feature type="compositionally biased region" description="Basic residues" evidence="1">
    <location>
        <begin position="1"/>
        <end position="11"/>
    </location>
</feature>
<organism evidence="2 3">
    <name type="scientific">Carnegiea gigantea</name>
    <dbReference type="NCBI Taxonomy" id="171969"/>
    <lineage>
        <taxon>Eukaryota</taxon>
        <taxon>Viridiplantae</taxon>
        <taxon>Streptophyta</taxon>
        <taxon>Embryophyta</taxon>
        <taxon>Tracheophyta</taxon>
        <taxon>Spermatophyta</taxon>
        <taxon>Magnoliopsida</taxon>
        <taxon>eudicotyledons</taxon>
        <taxon>Gunneridae</taxon>
        <taxon>Pentapetalae</taxon>
        <taxon>Caryophyllales</taxon>
        <taxon>Cactineae</taxon>
        <taxon>Cactaceae</taxon>
        <taxon>Cactoideae</taxon>
        <taxon>Echinocereeae</taxon>
        <taxon>Carnegiea</taxon>
    </lineage>
</organism>
<protein>
    <submittedName>
        <fullName evidence="2">Uncharacterized protein</fullName>
    </submittedName>
</protein>
<evidence type="ECO:0000313" key="3">
    <source>
        <dbReference type="Proteomes" id="UP001153076"/>
    </source>
</evidence>
<evidence type="ECO:0000313" key="2">
    <source>
        <dbReference type="EMBL" id="KAJ8436123.1"/>
    </source>
</evidence>
<feature type="compositionally biased region" description="Polar residues" evidence="1">
    <location>
        <begin position="13"/>
        <end position="24"/>
    </location>
</feature>
<dbReference type="EMBL" id="JAKOGI010000364">
    <property type="protein sequence ID" value="KAJ8436123.1"/>
    <property type="molecule type" value="Genomic_DNA"/>
</dbReference>
<gene>
    <name evidence="2" type="ORF">Cgig2_001150</name>
</gene>
<accession>A0A9Q1QBI2</accession>
<proteinExistence type="predicted"/>
<keyword evidence="3" id="KW-1185">Reference proteome</keyword>
<feature type="region of interest" description="Disordered" evidence="1">
    <location>
        <begin position="1"/>
        <end position="39"/>
    </location>
</feature>
<name>A0A9Q1QBI2_9CARY</name>
<dbReference type="Proteomes" id="UP001153076">
    <property type="component" value="Unassembled WGS sequence"/>
</dbReference>
<sequence>MVRGRRGRPKQFPHSSPSTRQDSTPEAEPGSPISLLPATPANTSVSITRLISSYASLVDPDEGTNMQFTPAYDIYGKKCAKLLNEDVKEEIEYWQNAPICSVLRVNPPFEVMKGFIYPFWANFELDKMLQLHKGICEFARQNPSGKKGLYYFDSKPFLVKSWNLKMDMQTEAINVLGILIKTDKYTNEKTWISYARVLIDIPIGGPFTH</sequence>
<reference evidence="2" key="1">
    <citation type="submission" date="2022-04" db="EMBL/GenBank/DDBJ databases">
        <title>Carnegiea gigantea Genome sequencing and assembly v2.</title>
        <authorList>
            <person name="Copetti D."/>
            <person name="Sanderson M.J."/>
            <person name="Burquez A."/>
            <person name="Wojciechowski M.F."/>
        </authorList>
    </citation>
    <scope>NUCLEOTIDE SEQUENCE</scope>
    <source>
        <strain evidence="2">SGP5-SGP5p</strain>
        <tissue evidence="2">Aerial part</tissue>
    </source>
</reference>
<evidence type="ECO:0000256" key="1">
    <source>
        <dbReference type="SAM" id="MobiDB-lite"/>
    </source>
</evidence>
<comment type="caution">
    <text evidence="2">The sequence shown here is derived from an EMBL/GenBank/DDBJ whole genome shotgun (WGS) entry which is preliminary data.</text>
</comment>